<evidence type="ECO:0000313" key="4">
    <source>
        <dbReference type="EMBL" id="MEA5429535.1"/>
    </source>
</evidence>
<comment type="caution">
    <text evidence="4">The sequence shown here is derived from an EMBL/GenBank/DDBJ whole genome shotgun (WGS) entry which is preliminary data.</text>
</comment>
<sequence length="347" mass="40011">MINLKKGSSQPYISNTGKFANASFFNLIFIDDSHLNADEIEQILAHERWHVRLFHSYDLLFVELVKITFWFNPIVWLYQRSLAEVHEYEVDIRMIEKYHPQTYAHLLLKLAGFQVSPMMIHSFSRKPLSNRIHFLFTKQKSVPMKKFAYLSVLPILGLITMAFSFETVVKKFQEKPSKSIERAQNSALNTYPEVKVTDNKELYTIRTNEKKDQISMTLSPRKITPDLVNGIVAEEFKSYGFLVKVKKIEYNESKKLSRIEISLEENEKSKNARDKKKVKVSDLPTHFSFNLSKMINKNPKDLDATIVLFADKTTGEHFVAALGPPPPPPPPMTSLPPAPPMPKKIKK</sequence>
<proteinExistence type="predicted"/>
<dbReference type="Proteomes" id="UP001302222">
    <property type="component" value="Unassembled WGS sequence"/>
</dbReference>
<feature type="transmembrane region" description="Helical" evidence="2">
    <location>
        <begin position="147"/>
        <end position="165"/>
    </location>
</feature>
<protein>
    <submittedName>
        <fullName evidence="4">M56 family metallopeptidase</fullName>
    </submittedName>
</protein>
<reference evidence="4 5" key="1">
    <citation type="submission" date="2023-12" db="EMBL/GenBank/DDBJ databases">
        <title>Novel species of the genus Arcicella isolated from rivers.</title>
        <authorList>
            <person name="Lu H."/>
        </authorList>
    </citation>
    <scope>NUCLEOTIDE SEQUENCE [LARGE SCALE GENOMIC DNA]</scope>
    <source>
        <strain evidence="4 5">DC25W</strain>
    </source>
</reference>
<evidence type="ECO:0000259" key="3">
    <source>
        <dbReference type="Pfam" id="PF05569"/>
    </source>
</evidence>
<keyword evidence="2" id="KW-0472">Membrane</keyword>
<dbReference type="Pfam" id="PF05569">
    <property type="entry name" value="Peptidase_M56"/>
    <property type="match status" value="1"/>
</dbReference>
<evidence type="ECO:0000256" key="2">
    <source>
        <dbReference type="SAM" id="Phobius"/>
    </source>
</evidence>
<dbReference type="InterPro" id="IPR052173">
    <property type="entry name" value="Beta-lactam_resp_regulator"/>
</dbReference>
<keyword evidence="2" id="KW-0812">Transmembrane</keyword>
<dbReference type="RefSeq" id="WP_323689647.1">
    <property type="nucleotide sequence ID" value="NZ_JAYGIM010000023.1"/>
</dbReference>
<gene>
    <name evidence="4" type="ORF">VB798_23285</name>
</gene>
<feature type="region of interest" description="Disordered" evidence="1">
    <location>
        <begin position="321"/>
        <end position="347"/>
    </location>
</feature>
<feature type="compositionally biased region" description="Pro residues" evidence="1">
    <location>
        <begin position="323"/>
        <end position="347"/>
    </location>
</feature>
<dbReference type="PANTHER" id="PTHR34978">
    <property type="entry name" value="POSSIBLE SENSOR-TRANSDUCER PROTEIN BLAR"/>
    <property type="match status" value="1"/>
</dbReference>
<feature type="domain" description="Peptidase M56" evidence="3">
    <location>
        <begin position="32"/>
        <end position="135"/>
    </location>
</feature>
<dbReference type="EMBL" id="JAYGIM010000023">
    <property type="protein sequence ID" value="MEA5429535.1"/>
    <property type="molecule type" value="Genomic_DNA"/>
</dbReference>
<organism evidence="4 5">
    <name type="scientific">Arcicella lustrica</name>
    <dbReference type="NCBI Taxonomy" id="2984196"/>
    <lineage>
        <taxon>Bacteria</taxon>
        <taxon>Pseudomonadati</taxon>
        <taxon>Bacteroidota</taxon>
        <taxon>Cytophagia</taxon>
        <taxon>Cytophagales</taxon>
        <taxon>Flectobacillaceae</taxon>
        <taxon>Arcicella</taxon>
    </lineage>
</organism>
<dbReference type="PANTHER" id="PTHR34978:SF3">
    <property type="entry name" value="SLR0241 PROTEIN"/>
    <property type="match status" value="1"/>
</dbReference>
<evidence type="ECO:0000256" key="1">
    <source>
        <dbReference type="SAM" id="MobiDB-lite"/>
    </source>
</evidence>
<keyword evidence="5" id="KW-1185">Reference proteome</keyword>
<keyword evidence="2" id="KW-1133">Transmembrane helix</keyword>
<accession>A0ABU5SQH2</accession>
<dbReference type="InterPro" id="IPR008756">
    <property type="entry name" value="Peptidase_M56"/>
</dbReference>
<evidence type="ECO:0000313" key="5">
    <source>
        <dbReference type="Proteomes" id="UP001302222"/>
    </source>
</evidence>
<name>A0ABU5SQH2_9BACT</name>